<dbReference type="PANTHER" id="PTHR43399:SF4">
    <property type="entry name" value="CELL WALL-ASSOCIATED PROTEASE"/>
    <property type="match status" value="1"/>
</dbReference>
<accession>A0A8G0LPY5</accession>
<feature type="region of interest" description="Disordered" evidence="3">
    <location>
        <begin position="1"/>
        <end position="27"/>
    </location>
</feature>
<dbReference type="InterPro" id="IPR036852">
    <property type="entry name" value="Peptidase_S8/S53_dom_sf"/>
</dbReference>
<keyword evidence="6" id="KW-1185">Reference proteome</keyword>
<dbReference type="AlphaFoldDB" id="A0A8G0LPY5"/>
<organism evidence="5 6">
    <name type="scientific">Trichoderma simmonsii</name>
    <dbReference type="NCBI Taxonomy" id="1491479"/>
    <lineage>
        <taxon>Eukaryota</taxon>
        <taxon>Fungi</taxon>
        <taxon>Dikarya</taxon>
        <taxon>Ascomycota</taxon>
        <taxon>Pezizomycotina</taxon>
        <taxon>Sordariomycetes</taxon>
        <taxon>Hypocreomycetidae</taxon>
        <taxon>Hypocreales</taxon>
        <taxon>Hypocreaceae</taxon>
        <taxon>Trichoderma</taxon>
    </lineage>
</organism>
<evidence type="ECO:0000259" key="4">
    <source>
        <dbReference type="Pfam" id="PF00082"/>
    </source>
</evidence>
<comment type="caution">
    <text evidence="2">Lacks conserved residue(s) required for the propagation of feature annotation.</text>
</comment>
<feature type="domain" description="Peptidase S8/S53" evidence="4">
    <location>
        <begin position="53"/>
        <end position="220"/>
    </location>
</feature>
<name>A0A8G0LPY5_9HYPO</name>
<feature type="compositionally biased region" description="Basic and acidic residues" evidence="3">
    <location>
        <begin position="1"/>
        <end position="13"/>
    </location>
</feature>
<dbReference type="SUPFAM" id="SSF52743">
    <property type="entry name" value="Subtilisin-like"/>
    <property type="match status" value="1"/>
</dbReference>
<dbReference type="EMBL" id="CP075869">
    <property type="protein sequence ID" value="QYT03731.1"/>
    <property type="molecule type" value="Genomic_DNA"/>
</dbReference>
<proteinExistence type="inferred from homology"/>
<feature type="region of interest" description="Disordered" evidence="3">
    <location>
        <begin position="228"/>
        <end position="254"/>
    </location>
</feature>
<protein>
    <submittedName>
        <fullName evidence="5">Peptidase_S8 domain-containing protein</fullName>
    </submittedName>
</protein>
<dbReference type="Gene3D" id="3.40.50.200">
    <property type="entry name" value="Peptidase S8/S53 domain"/>
    <property type="match status" value="1"/>
</dbReference>
<dbReference type="GO" id="GO:0006508">
    <property type="term" value="P:proteolysis"/>
    <property type="evidence" value="ECO:0007669"/>
    <property type="project" value="InterPro"/>
</dbReference>
<dbReference type="PROSITE" id="PS51892">
    <property type="entry name" value="SUBTILASE"/>
    <property type="match status" value="1"/>
</dbReference>
<gene>
    <name evidence="5" type="ORF">H0G86_010680</name>
</gene>
<evidence type="ECO:0000256" key="1">
    <source>
        <dbReference type="ARBA" id="ARBA00011073"/>
    </source>
</evidence>
<evidence type="ECO:0000313" key="6">
    <source>
        <dbReference type="Proteomes" id="UP000826661"/>
    </source>
</evidence>
<dbReference type="InterPro" id="IPR000209">
    <property type="entry name" value="Peptidase_S8/S53_dom"/>
</dbReference>
<dbReference type="GO" id="GO:0004252">
    <property type="term" value="F:serine-type endopeptidase activity"/>
    <property type="evidence" value="ECO:0007669"/>
    <property type="project" value="InterPro"/>
</dbReference>
<evidence type="ECO:0000256" key="2">
    <source>
        <dbReference type="PROSITE-ProRule" id="PRU01240"/>
    </source>
</evidence>
<dbReference type="Proteomes" id="UP000826661">
    <property type="component" value="Chromosome VI"/>
</dbReference>
<sequence length="312" mass="34251">MSYQGEDSKDQSNDIKSNVRKQTENHKTLWSRIKGGKSFVEDSSRVSPWLFASNPHGTQMANLICAIDPWCDLYVAKVTDGQAGIMPARVTRAIEWAISRNVDIISMSFAISEKTDELELACNTAAAAGIVLLCSTHDEGLGVSTTYPASFHNAITITACDDYGKVLRPGPADDTGSFQYKVQGQSVAAGVIPFLDSDDYISGSSVATAITAGLSSLILSCDRIAKNEPKKSSSKERSPKNVYPSTPVHEKHKNYKENTITNHLKEMLAKESKDYILLENFAEINKKIQDGHDIVAREIIRSHFGSVRFSEK</sequence>
<reference evidence="5 6" key="1">
    <citation type="journal article" date="2021" name="BMC Genomics">
        <title>Telomere-to-telomere genome assembly of asparaginase-producing Trichoderma simmonsii.</title>
        <authorList>
            <person name="Chung D."/>
            <person name="Kwon Y.M."/>
            <person name="Yang Y."/>
        </authorList>
    </citation>
    <scope>NUCLEOTIDE SEQUENCE [LARGE SCALE GENOMIC DNA]</scope>
    <source>
        <strain evidence="5 6">GH-Sj1</strain>
    </source>
</reference>
<dbReference type="Pfam" id="PF00082">
    <property type="entry name" value="Peptidase_S8"/>
    <property type="match status" value="1"/>
</dbReference>
<evidence type="ECO:0000313" key="5">
    <source>
        <dbReference type="EMBL" id="QYT03731.1"/>
    </source>
</evidence>
<evidence type="ECO:0000256" key="3">
    <source>
        <dbReference type="SAM" id="MobiDB-lite"/>
    </source>
</evidence>
<feature type="compositionally biased region" description="Basic and acidic residues" evidence="3">
    <location>
        <begin position="228"/>
        <end position="239"/>
    </location>
</feature>
<comment type="similarity">
    <text evidence="1 2">Belongs to the peptidase S8 family.</text>
</comment>
<dbReference type="PANTHER" id="PTHR43399">
    <property type="entry name" value="SUBTILISIN-RELATED"/>
    <property type="match status" value="1"/>
</dbReference>
<dbReference type="InterPro" id="IPR051048">
    <property type="entry name" value="Peptidase_S8/S53_subtilisin"/>
</dbReference>